<evidence type="ECO:0000256" key="3">
    <source>
        <dbReference type="ARBA" id="ARBA00022449"/>
    </source>
</evidence>
<dbReference type="InterPro" id="IPR004837">
    <property type="entry name" value="NaCa_Exmemb"/>
</dbReference>
<protein>
    <recommendedName>
        <fullName evidence="9">Sodium/calcium exchanger membrane region domain-containing protein</fullName>
    </recommendedName>
</protein>
<feature type="transmembrane region" description="Helical" evidence="8">
    <location>
        <begin position="190"/>
        <end position="210"/>
    </location>
</feature>
<organism evidence="10 11">
    <name type="scientific">Allacma fusca</name>
    <dbReference type="NCBI Taxonomy" id="39272"/>
    <lineage>
        <taxon>Eukaryota</taxon>
        <taxon>Metazoa</taxon>
        <taxon>Ecdysozoa</taxon>
        <taxon>Arthropoda</taxon>
        <taxon>Hexapoda</taxon>
        <taxon>Collembola</taxon>
        <taxon>Symphypleona</taxon>
        <taxon>Sminthuridae</taxon>
        <taxon>Allacma</taxon>
    </lineage>
</organism>
<feature type="region of interest" description="Disordered" evidence="7">
    <location>
        <begin position="1"/>
        <end position="42"/>
    </location>
</feature>
<keyword evidence="6 8" id="KW-0472">Membrane</keyword>
<accession>A0A8J2KBB1</accession>
<keyword evidence="3" id="KW-0813">Transport</keyword>
<dbReference type="PANTHER" id="PTHR10846:SF73">
    <property type="entry name" value="SODIUM_CALCIUM EXCHANGER MEMBRANE REGION DOMAIN-CONTAINING PROTEIN"/>
    <property type="match status" value="1"/>
</dbReference>
<dbReference type="InterPro" id="IPR004481">
    <property type="entry name" value="K/Na/Ca-exchanger"/>
</dbReference>
<evidence type="ECO:0000256" key="5">
    <source>
        <dbReference type="ARBA" id="ARBA00022989"/>
    </source>
</evidence>
<keyword evidence="3" id="KW-0050">Antiport</keyword>
<feature type="non-terminal residue" evidence="10">
    <location>
        <position position="267"/>
    </location>
</feature>
<dbReference type="AlphaFoldDB" id="A0A8J2KBB1"/>
<dbReference type="GO" id="GO:0005886">
    <property type="term" value="C:plasma membrane"/>
    <property type="evidence" value="ECO:0007669"/>
    <property type="project" value="TreeGrafter"/>
</dbReference>
<dbReference type="Proteomes" id="UP000708208">
    <property type="component" value="Unassembled WGS sequence"/>
</dbReference>
<dbReference type="OrthoDB" id="2127281at2759"/>
<evidence type="ECO:0000313" key="10">
    <source>
        <dbReference type="EMBL" id="CAG7785603.1"/>
    </source>
</evidence>
<evidence type="ECO:0000256" key="4">
    <source>
        <dbReference type="ARBA" id="ARBA00022692"/>
    </source>
</evidence>
<dbReference type="GO" id="GO:0006874">
    <property type="term" value="P:intracellular calcium ion homeostasis"/>
    <property type="evidence" value="ECO:0007669"/>
    <property type="project" value="TreeGrafter"/>
</dbReference>
<evidence type="ECO:0000256" key="7">
    <source>
        <dbReference type="SAM" id="MobiDB-lite"/>
    </source>
</evidence>
<keyword evidence="11" id="KW-1185">Reference proteome</keyword>
<sequence>MPSRRGSCENPFPSPNSHLRERKGWEKGSNKRETISQNTELSNNVTPNAQSVRLRSRIKYKRNFIFCIWTVIFVYFSISAEIQSRAHALRPEGSVTFSSLNSGDSHGGENGAKPTTADSKSFLSYTGVSNEIVPGTPPGIGLDAVTSPTSGITTKDGKKYGQYEVPGVNCTPPGIDDFPPDFFNQTERQSGWIVVHFMVSMFIFYALALVCDDYFVPSMECICEELKMPTDVAGATFMAIATSAPELFTNIIGTFITKGDIGIGTIV</sequence>
<gene>
    <name evidence="10" type="ORF">AFUS01_LOCUS24218</name>
</gene>
<evidence type="ECO:0000256" key="2">
    <source>
        <dbReference type="ARBA" id="ARBA00005364"/>
    </source>
</evidence>
<evidence type="ECO:0000256" key="6">
    <source>
        <dbReference type="ARBA" id="ARBA00023136"/>
    </source>
</evidence>
<comment type="caution">
    <text evidence="10">The sequence shown here is derived from an EMBL/GenBank/DDBJ whole genome shotgun (WGS) entry which is preliminary data.</text>
</comment>
<keyword evidence="5 8" id="KW-1133">Transmembrane helix</keyword>
<evidence type="ECO:0000256" key="8">
    <source>
        <dbReference type="SAM" id="Phobius"/>
    </source>
</evidence>
<feature type="domain" description="Sodium/calcium exchanger membrane region" evidence="9">
    <location>
        <begin position="198"/>
        <end position="267"/>
    </location>
</feature>
<dbReference type="GO" id="GO:0008273">
    <property type="term" value="F:calcium, potassium:sodium antiporter activity"/>
    <property type="evidence" value="ECO:0007669"/>
    <property type="project" value="TreeGrafter"/>
</dbReference>
<dbReference type="PANTHER" id="PTHR10846">
    <property type="entry name" value="SODIUM/POTASSIUM/CALCIUM EXCHANGER"/>
    <property type="match status" value="1"/>
</dbReference>
<keyword evidence="4 8" id="KW-0812">Transmembrane</keyword>
<dbReference type="GO" id="GO:0005262">
    <property type="term" value="F:calcium channel activity"/>
    <property type="evidence" value="ECO:0007669"/>
    <property type="project" value="TreeGrafter"/>
</dbReference>
<dbReference type="Pfam" id="PF01699">
    <property type="entry name" value="Na_Ca_ex"/>
    <property type="match status" value="1"/>
</dbReference>
<feature type="compositionally biased region" description="Basic and acidic residues" evidence="7">
    <location>
        <begin position="18"/>
        <end position="34"/>
    </location>
</feature>
<dbReference type="EMBL" id="CAJVCH010299559">
    <property type="protein sequence ID" value="CAG7785603.1"/>
    <property type="molecule type" value="Genomic_DNA"/>
</dbReference>
<comment type="subcellular location">
    <subcellularLocation>
        <location evidence="1">Membrane</location>
        <topology evidence="1">Multi-pass membrane protein</topology>
    </subcellularLocation>
</comment>
<feature type="transmembrane region" description="Helical" evidence="8">
    <location>
        <begin position="63"/>
        <end position="82"/>
    </location>
</feature>
<evidence type="ECO:0000256" key="1">
    <source>
        <dbReference type="ARBA" id="ARBA00004141"/>
    </source>
</evidence>
<proteinExistence type="inferred from homology"/>
<evidence type="ECO:0000313" key="11">
    <source>
        <dbReference type="Proteomes" id="UP000708208"/>
    </source>
</evidence>
<comment type="similarity">
    <text evidence="2">Belongs to the Ca(2+):cation antiporter (CaCA) (TC 2.A.19) family. SLC24A subfamily.</text>
</comment>
<name>A0A8J2KBB1_9HEXA</name>
<reference evidence="10" key="1">
    <citation type="submission" date="2021-06" db="EMBL/GenBank/DDBJ databases">
        <authorList>
            <person name="Hodson N. C."/>
            <person name="Mongue J. A."/>
            <person name="Jaron S. K."/>
        </authorList>
    </citation>
    <scope>NUCLEOTIDE SEQUENCE</scope>
</reference>
<evidence type="ECO:0000259" key="9">
    <source>
        <dbReference type="Pfam" id="PF01699"/>
    </source>
</evidence>